<reference evidence="1 2" key="1">
    <citation type="submission" date="2019-05" db="EMBL/GenBank/DDBJ databases">
        <title>Another draft genome of Portunus trituberculatus and its Hox gene families provides insights of decapod evolution.</title>
        <authorList>
            <person name="Jeong J.-H."/>
            <person name="Song I."/>
            <person name="Kim S."/>
            <person name="Choi T."/>
            <person name="Kim D."/>
            <person name="Ryu S."/>
            <person name="Kim W."/>
        </authorList>
    </citation>
    <scope>NUCLEOTIDE SEQUENCE [LARGE SCALE GENOMIC DNA]</scope>
    <source>
        <tissue evidence="1">Muscle</tissue>
    </source>
</reference>
<protein>
    <submittedName>
        <fullName evidence="1">Uncharacterized protein</fullName>
    </submittedName>
</protein>
<gene>
    <name evidence="1" type="ORF">E2C01_036939</name>
</gene>
<evidence type="ECO:0000313" key="1">
    <source>
        <dbReference type="EMBL" id="MPC43295.1"/>
    </source>
</evidence>
<name>A0A5B7FCS1_PORTR</name>
<accession>A0A5B7FCS1</accession>
<comment type="caution">
    <text evidence="1">The sequence shown here is derived from an EMBL/GenBank/DDBJ whole genome shotgun (WGS) entry which is preliminary data.</text>
</comment>
<proteinExistence type="predicted"/>
<evidence type="ECO:0000313" key="2">
    <source>
        <dbReference type="Proteomes" id="UP000324222"/>
    </source>
</evidence>
<dbReference type="EMBL" id="VSRR010005769">
    <property type="protein sequence ID" value="MPC43295.1"/>
    <property type="molecule type" value="Genomic_DNA"/>
</dbReference>
<organism evidence="1 2">
    <name type="scientific">Portunus trituberculatus</name>
    <name type="common">Swimming crab</name>
    <name type="synonym">Neptunus trituberculatus</name>
    <dbReference type="NCBI Taxonomy" id="210409"/>
    <lineage>
        <taxon>Eukaryota</taxon>
        <taxon>Metazoa</taxon>
        <taxon>Ecdysozoa</taxon>
        <taxon>Arthropoda</taxon>
        <taxon>Crustacea</taxon>
        <taxon>Multicrustacea</taxon>
        <taxon>Malacostraca</taxon>
        <taxon>Eumalacostraca</taxon>
        <taxon>Eucarida</taxon>
        <taxon>Decapoda</taxon>
        <taxon>Pleocyemata</taxon>
        <taxon>Brachyura</taxon>
        <taxon>Eubrachyura</taxon>
        <taxon>Portunoidea</taxon>
        <taxon>Portunidae</taxon>
        <taxon>Portuninae</taxon>
        <taxon>Portunus</taxon>
    </lineage>
</organism>
<sequence>MVTDVCRGTALRRLVADVTTLITHLTKFCPSLDSYVIGLLPHVTVVLHLRRHLTHVPLPPMNHTWHTADPLIAFYQ</sequence>
<dbReference type="Proteomes" id="UP000324222">
    <property type="component" value="Unassembled WGS sequence"/>
</dbReference>
<dbReference type="AlphaFoldDB" id="A0A5B7FCS1"/>
<keyword evidence="2" id="KW-1185">Reference proteome</keyword>